<feature type="compositionally biased region" description="Low complexity" evidence="1">
    <location>
        <begin position="26"/>
        <end position="40"/>
    </location>
</feature>
<name>A0A0W0EU78_MONRR</name>
<dbReference type="eggNOG" id="ENOG502SM68">
    <property type="taxonomic scope" value="Eukaryota"/>
</dbReference>
<keyword evidence="2" id="KW-0812">Transmembrane</keyword>
<feature type="domain" description="Peroxisome membrane anchor protein Pex14p N-terminal" evidence="3">
    <location>
        <begin position="47"/>
        <end position="92"/>
    </location>
</feature>
<evidence type="ECO:0000256" key="1">
    <source>
        <dbReference type="SAM" id="MobiDB-lite"/>
    </source>
</evidence>
<feature type="transmembrane region" description="Helical" evidence="2">
    <location>
        <begin position="116"/>
        <end position="138"/>
    </location>
</feature>
<keyword evidence="2" id="KW-0472">Membrane</keyword>
<sequence>MADGTSSQNTSPNPQNEVQIVEQKSPQEQAQPSVAASPAPNVNTIVDRSGLLSRARAFLRAPQIQSQDLFAKRKFLIDKGLNEPEIELLLRELPPQLPTVPPRTYPQPPPSNLPTLLLGLLRIFSWIAGGSALLLFIYQRLLLPRIIRTSQARKSLKLHQLSLLKKLQSSATSLKAAQAETFPLLPRLDPHGEPSAYGDCHSLGDVLQVAEKTKLEVRDLPQVTLLRSGIEEFRSRSELENVINPTTEELFRVLESRIPWLVSEDGIAFEHKLWDTLTTSPLFESSKPAAESDSIHQPAVHWAYRPPEPQPTPPLMASLDALSSNISQGRPTIQTSPAQRTLQSASELTGYISTQVYVPYRPFGTNPSSSPAEEEIRKEIKALKGLVLNRRSFMPSIPRVNSSSSSS</sequence>
<proteinExistence type="predicted"/>
<dbReference type="AlphaFoldDB" id="A0A0W0EU78"/>
<organism evidence="4 5">
    <name type="scientific">Moniliophthora roreri</name>
    <name type="common">Frosty pod rot fungus</name>
    <name type="synonym">Monilia roreri</name>
    <dbReference type="NCBI Taxonomy" id="221103"/>
    <lineage>
        <taxon>Eukaryota</taxon>
        <taxon>Fungi</taxon>
        <taxon>Dikarya</taxon>
        <taxon>Basidiomycota</taxon>
        <taxon>Agaricomycotina</taxon>
        <taxon>Agaricomycetes</taxon>
        <taxon>Agaricomycetidae</taxon>
        <taxon>Agaricales</taxon>
        <taxon>Marasmiineae</taxon>
        <taxon>Marasmiaceae</taxon>
        <taxon>Moniliophthora</taxon>
    </lineage>
</organism>
<dbReference type="Gene3D" id="1.10.10.10">
    <property type="entry name" value="Winged helix-like DNA-binding domain superfamily/Winged helix DNA-binding domain"/>
    <property type="match status" value="1"/>
</dbReference>
<evidence type="ECO:0000256" key="2">
    <source>
        <dbReference type="SAM" id="Phobius"/>
    </source>
</evidence>
<dbReference type="EMBL" id="LATX01002529">
    <property type="protein sequence ID" value="KTB27608.1"/>
    <property type="molecule type" value="Genomic_DNA"/>
</dbReference>
<keyword evidence="2" id="KW-1133">Transmembrane helix</keyword>
<dbReference type="Pfam" id="PF04695">
    <property type="entry name" value="Pex14_N"/>
    <property type="match status" value="1"/>
</dbReference>
<dbReference type="InterPro" id="IPR036388">
    <property type="entry name" value="WH-like_DNA-bd_sf"/>
</dbReference>
<evidence type="ECO:0000313" key="5">
    <source>
        <dbReference type="Proteomes" id="UP000054988"/>
    </source>
</evidence>
<feature type="region of interest" description="Disordered" evidence="1">
    <location>
        <begin position="1"/>
        <end position="41"/>
    </location>
</feature>
<feature type="compositionally biased region" description="Polar residues" evidence="1">
    <location>
        <begin position="1"/>
        <end position="24"/>
    </location>
</feature>
<gene>
    <name evidence="4" type="ORF">WG66_19816</name>
</gene>
<evidence type="ECO:0000313" key="4">
    <source>
        <dbReference type="EMBL" id="KTB27608.1"/>
    </source>
</evidence>
<accession>A0A0W0EU78</accession>
<protein>
    <recommendedName>
        <fullName evidence="3">Peroxisome membrane anchor protein Pex14p N-terminal domain-containing protein</fullName>
    </recommendedName>
</protein>
<comment type="caution">
    <text evidence="4">The sequence shown here is derived from an EMBL/GenBank/DDBJ whole genome shotgun (WGS) entry which is preliminary data.</text>
</comment>
<evidence type="ECO:0000259" key="3">
    <source>
        <dbReference type="Pfam" id="PF04695"/>
    </source>
</evidence>
<dbReference type="InterPro" id="IPR006785">
    <property type="entry name" value="Pex14_N"/>
</dbReference>
<dbReference type="Proteomes" id="UP000054988">
    <property type="component" value="Unassembled WGS sequence"/>
</dbReference>
<reference evidence="4 5" key="1">
    <citation type="submission" date="2015-12" db="EMBL/GenBank/DDBJ databases">
        <title>Draft genome sequence of Moniliophthora roreri, the causal agent of frosty pod rot of cacao.</title>
        <authorList>
            <person name="Aime M.C."/>
            <person name="Diaz-Valderrama J.R."/>
            <person name="Kijpornyongpan T."/>
            <person name="Phillips-Mora W."/>
        </authorList>
    </citation>
    <scope>NUCLEOTIDE SEQUENCE [LARGE SCALE GENOMIC DNA]</scope>
    <source>
        <strain evidence="4 5">MCA 2952</strain>
    </source>
</reference>